<dbReference type="Proteomes" id="UP000732858">
    <property type="component" value="Unassembled WGS sequence"/>
</dbReference>
<keyword evidence="11" id="KW-1185">Reference proteome</keyword>
<sequence length="149" mass="18314">MAKIKSTALQYLIYLLSKRDYSEVELRQKLISKEFETEEIDDAINQVQERNWQSDERFCSHFIRYRSQQGYGPNRLKFELKQKGIKDWLISQELENCEIDWFEQAEILFNKKRPINWDIKGKQKIWRYMLSRGFNNYHFSHLMELDYDE</sequence>
<keyword evidence="4 5" id="KW-0963">Cytoplasm</keyword>
<gene>
    <name evidence="5 9" type="primary">recX</name>
    <name evidence="8" type="ORF">HT657_00920</name>
    <name evidence="9" type="ORF">HT672_00520</name>
</gene>
<dbReference type="PANTHER" id="PTHR33602">
    <property type="entry name" value="REGULATORY PROTEIN RECX FAMILY PROTEIN"/>
    <property type="match status" value="1"/>
</dbReference>
<dbReference type="GO" id="GO:0005737">
    <property type="term" value="C:cytoplasm"/>
    <property type="evidence" value="ECO:0007669"/>
    <property type="project" value="UniProtKB-SubCell"/>
</dbReference>
<dbReference type="InterPro" id="IPR053924">
    <property type="entry name" value="RecX_HTH_2nd"/>
</dbReference>
<evidence type="ECO:0000256" key="5">
    <source>
        <dbReference type="HAMAP-Rule" id="MF_01114"/>
    </source>
</evidence>
<dbReference type="InterPro" id="IPR003783">
    <property type="entry name" value="Regulatory_RecX"/>
</dbReference>
<dbReference type="InterPro" id="IPR053926">
    <property type="entry name" value="RecX_HTH_1st"/>
</dbReference>
<evidence type="ECO:0000256" key="4">
    <source>
        <dbReference type="ARBA" id="ARBA00022490"/>
    </source>
</evidence>
<evidence type="ECO:0000256" key="3">
    <source>
        <dbReference type="ARBA" id="ARBA00018111"/>
    </source>
</evidence>
<dbReference type="OrthoDB" id="7066780at2"/>
<evidence type="ECO:0000313" key="9">
    <source>
        <dbReference type="EMBL" id="MBV6545791.1"/>
    </source>
</evidence>
<name>A0A949WHB6_9PAST</name>
<evidence type="ECO:0000256" key="1">
    <source>
        <dbReference type="ARBA" id="ARBA00004496"/>
    </source>
</evidence>
<comment type="similarity">
    <text evidence="2 5">Belongs to the RecX family.</text>
</comment>
<dbReference type="HAMAP" id="MF_01114">
    <property type="entry name" value="RecX"/>
    <property type="match status" value="1"/>
</dbReference>
<dbReference type="AlphaFoldDB" id="A0A949WHB6"/>
<dbReference type="EMBL" id="JABUMC010000001">
    <property type="protein sequence ID" value="MBV6545791.1"/>
    <property type="molecule type" value="Genomic_DNA"/>
</dbReference>
<feature type="domain" description="RecX second three-helical" evidence="6">
    <location>
        <begin position="54"/>
        <end position="92"/>
    </location>
</feature>
<comment type="function">
    <text evidence="5">Modulates RecA activity.</text>
</comment>
<feature type="domain" description="RecX first three-helical" evidence="7">
    <location>
        <begin position="8"/>
        <end position="45"/>
    </location>
</feature>
<evidence type="ECO:0000313" key="10">
    <source>
        <dbReference type="Proteomes" id="UP000732858"/>
    </source>
</evidence>
<dbReference type="InterPro" id="IPR036388">
    <property type="entry name" value="WH-like_DNA-bd_sf"/>
</dbReference>
<evidence type="ECO:0000259" key="6">
    <source>
        <dbReference type="Pfam" id="PF02631"/>
    </source>
</evidence>
<dbReference type="NCBIfam" id="NF001057">
    <property type="entry name" value="PRK00117.3-3"/>
    <property type="match status" value="1"/>
</dbReference>
<evidence type="ECO:0000313" key="11">
    <source>
        <dbReference type="Proteomes" id="UP001196379"/>
    </source>
</evidence>
<dbReference type="Gene3D" id="1.10.10.10">
    <property type="entry name" value="Winged helix-like DNA-binding domain superfamily/Winged helix DNA-binding domain"/>
    <property type="match status" value="3"/>
</dbReference>
<dbReference type="Pfam" id="PF02631">
    <property type="entry name" value="RecX_HTH2"/>
    <property type="match status" value="1"/>
</dbReference>
<dbReference type="PANTHER" id="PTHR33602:SF1">
    <property type="entry name" value="REGULATORY PROTEIN RECX FAMILY PROTEIN"/>
    <property type="match status" value="1"/>
</dbReference>
<protein>
    <recommendedName>
        <fullName evidence="3 5">Regulatory protein RecX</fullName>
    </recommendedName>
</protein>
<dbReference type="Proteomes" id="UP001196379">
    <property type="component" value="Unassembled WGS sequence"/>
</dbReference>
<accession>A0A949WHB6</accession>
<dbReference type="EMBL" id="JABULY010000001">
    <property type="protein sequence ID" value="MBV6530715.1"/>
    <property type="molecule type" value="Genomic_DNA"/>
</dbReference>
<dbReference type="RefSeq" id="WP_157402864.1">
    <property type="nucleotide sequence ID" value="NZ_JABULY010000001.1"/>
</dbReference>
<comment type="caution">
    <text evidence="9">The sequence shown here is derived from an EMBL/GenBank/DDBJ whole genome shotgun (WGS) entry which is preliminary data.</text>
</comment>
<dbReference type="Pfam" id="PF21982">
    <property type="entry name" value="RecX_HTH1"/>
    <property type="match status" value="1"/>
</dbReference>
<dbReference type="GeneID" id="65548702"/>
<evidence type="ECO:0000256" key="2">
    <source>
        <dbReference type="ARBA" id="ARBA00009695"/>
    </source>
</evidence>
<proteinExistence type="inferred from homology"/>
<evidence type="ECO:0000313" key="8">
    <source>
        <dbReference type="EMBL" id="MBV6530715.1"/>
    </source>
</evidence>
<reference evidence="9 11" key="1">
    <citation type="journal article" date="2021" name="Mol. Ecol.">
        <title>Polar bear-adapted Ursidibacter maritimus are remarkably conserved after generations in captivity.</title>
        <authorList>
            <person name="Espinosa-Gongora C."/>
            <person name="Hansen M.J."/>
            <person name="Bertelsen M.F."/>
            <person name="Bojesen A.M."/>
        </authorList>
    </citation>
    <scope>NUCLEOTIDE SEQUENCE</scope>
    <source>
        <strain evidence="9">Pb43105x</strain>
        <strain evidence="8 11">Pb43106</strain>
    </source>
</reference>
<dbReference type="GO" id="GO:0006282">
    <property type="term" value="P:regulation of DNA repair"/>
    <property type="evidence" value="ECO:0007669"/>
    <property type="project" value="UniProtKB-UniRule"/>
</dbReference>
<organism evidence="9 10">
    <name type="scientific">Ursidibacter maritimus</name>
    <dbReference type="NCBI Taxonomy" id="1331689"/>
    <lineage>
        <taxon>Bacteria</taxon>
        <taxon>Pseudomonadati</taxon>
        <taxon>Pseudomonadota</taxon>
        <taxon>Gammaproteobacteria</taxon>
        <taxon>Pasteurellales</taxon>
        <taxon>Pasteurellaceae</taxon>
        <taxon>Ursidibacter</taxon>
    </lineage>
</organism>
<evidence type="ECO:0000259" key="7">
    <source>
        <dbReference type="Pfam" id="PF21982"/>
    </source>
</evidence>
<comment type="subcellular location">
    <subcellularLocation>
        <location evidence="1 5">Cytoplasm</location>
    </subcellularLocation>
</comment>